<accession>A0A4C1VAG2</accession>
<protein>
    <submittedName>
        <fullName evidence="1">Uncharacterized protein</fullName>
    </submittedName>
</protein>
<keyword evidence="2" id="KW-1185">Reference proteome</keyword>
<sequence>MSDPSRYIFAFIIHQQLSLGINQLLKRVDVDQQTERKKQTGSEERSSHLGNLFCCNTNRTVFFPNNHSIALDVFQRAAYVEIYSCTRSAGPSRARVPEAVATRAGTPRNLITHHSLLNT</sequence>
<name>A0A4C1VAG2_EUMVA</name>
<comment type="caution">
    <text evidence="1">The sequence shown here is derived from an EMBL/GenBank/DDBJ whole genome shotgun (WGS) entry which is preliminary data.</text>
</comment>
<dbReference type="Proteomes" id="UP000299102">
    <property type="component" value="Unassembled WGS sequence"/>
</dbReference>
<dbReference type="EMBL" id="BGZK01000301">
    <property type="protein sequence ID" value="GBP35287.1"/>
    <property type="molecule type" value="Genomic_DNA"/>
</dbReference>
<evidence type="ECO:0000313" key="1">
    <source>
        <dbReference type="EMBL" id="GBP35287.1"/>
    </source>
</evidence>
<gene>
    <name evidence="1" type="ORF">EVAR_19508_1</name>
</gene>
<proteinExistence type="predicted"/>
<dbReference type="AlphaFoldDB" id="A0A4C1VAG2"/>
<organism evidence="1 2">
    <name type="scientific">Eumeta variegata</name>
    <name type="common">Bagworm moth</name>
    <name type="synonym">Eumeta japonica</name>
    <dbReference type="NCBI Taxonomy" id="151549"/>
    <lineage>
        <taxon>Eukaryota</taxon>
        <taxon>Metazoa</taxon>
        <taxon>Ecdysozoa</taxon>
        <taxon>Arthropoda</taxon>
        <taxon>Hexapoda</taxon>
        <taxon>Insecta</taxon>
        <taxon>Pterygota</taxon>
        <taxon>Neoptera</taxon>
        <taxon>Endopterygota</taxon>
        <taxon>Lepidoptera</taxon>
        <taxon>Glossata</taxon>
        <taxon>Ditrysia</taxon>
        <taxon>Tineoidea</taxon>
        <taxon>Psychidae</taxon>
        <taxon>Oiketicinae</taxon>
        <taxon>Eumeta</taxon>
    </lineage>
</organism>
<reference evidence="1 2" key="1">
    <citation type="journal article" date="2019" name="Commun. Biol.">
        <title>The bagworm genome reveals a unique fibroin gene that provides high tensile strength.</title>
        <authorList>
            <person name="Kono N."/>
            <person name="Nakamura H."/>
            <person name="Ohtoshi R."/>
            <person name="Tomita M."/>
            <person name="Numata K."/>
            <person name="Arakawa K."/>
        </authorList>
    </citation>
    <scope>NUCLEOTIDE SEQUENCE [LARGE SCALE GENOMIC DNA]</scope>
</reference>
<evidence type="ECO:0000313" key="2">
    <source>
        <dbReference type="Proteomes" id="UP000299102"/>
    </source>
</evidence>